<proteinExistence type="inferred from homology"/>
<evidence type="ECO:0000256" key="13">
    <source>
        <dbReference type="SAM" id="SignalP"/>
    </source>
</evidence>
<dbReference type="AlphaFoldDB" id="A0A3Q1AR97"/>
<dbReference type="InterPro" id="IPR003599">
    <property type="entry name" value="Ig_sub"/>
</dbReference>
<feature type="transmembrane region" description="Helical" evidence="12">
    <location>
        <begin position="334"/>
        <end position="359"/>
    </location>
</feature>
<feature type="chain" id="PRO_5043635580" description="Ig-like domain-containing protein" evidence="13">
    <location>
        <begin position="23"/>
        <end position="626"/>
    </location>
</feature>
<sequence length="626" mass="69506">MTSLLSRLSLCLCVLRIFVIHGKFVQPSPNEAFRSLAEKETILPCVYQPSKPNVVVQVTWYKENPDTTREQIILAHHLDGYTAFGTWSQRVRFQSSEPTLDSSLVIMSTEVSDGGKYICHVNTFPTGSFDREMSLTVWTVPISSLDPVILVEGQSYRQAATCRAIALPPPRLTWDTDLNGQSLNRSLNNGVVTSHYSLHPLRNMNGKKLDCLVWHPAFPTPRRIRNNLVVHFSPHAEVSGFNKDWFVGMKNAALRCVSGGNPKPHSFTWIRMDGELPNDAIIHPNGTLIFGRPLNLSDGGTYQCVARNEVGTGKAEVDIIVAEPREEPEDLENLLMIIVGGVAGGLLILMLVIVITVTCHHKRKNKRLKRELTEKKEEISTLSRQASFRRVNSLSTDARGTTEENIPLRVEGTLRTSLSSLGVSLRIYEQTHCRDSRSTISGGRGGGGISGAYDYLGRPVLYNNSRRGRERPLDRDEENRLRVETYVRNSTISLQQETHFHPPLTPSPFPIVQSTEIVRQLNGSTIIPSDGGSRPGSVTKNHQSHPPVSCTYPPITDDEDEVDEGLGGPASQEHPDDQDSETNSSQVSEAHSTRYHQTNGTLRSLVRKSPHLVSPHASVIHKAQIV</sequence>
<feature type="compositionally biased region" description="Polar residues" evidence="11">
    <location>
        <begin position="536"/>
        <end position="546"/>
    </location>
</feature>
<dbReference type="SMART" id="SM00408">
    <property type="entry name" value="IGc2"/>
    <property type="match status" value="1"/>
</dbReference>
<organism evidence="15 16">
    <name type="scientific">Amphiprion ocellaris</name>
    <name type="common">Clown anemonefish</name>
    <dbReference type="NCBI Taxonomy" id="80972"/>
    <lineage>
        <taxon>Eukaryota</taxon>
        <taxon>Metazoa</taxon>
        <taxon>Chordata</taxon>
        <taxon>Craniata</taxon>
        <taxon>Vertebrata</taxon>
        <taxon>Euteleostomi</taxon>
        <taxon>Actinopterygii</taxon>
        <taxon>Neopterygii</taxon>
        <taxon>Teleostei</taxon>
        <taxon>Neoteleostei</taxon>
        <taxon>Acanthomorphata</taxon>
        <taxon>Ovalentaria</taxon>
        <taxon>Pomacentridae</taxon>
        <taxon>Amphiprion</taxon>
    </lineage>
</organism>
<dbReference type="STRING" id="80972.ENSAOCP00000004015"/>
<dbReference type="SUPFAM" id="SSF48726">
    <property type="entry name" value="Immunoglobulin"/>
    <property type="match status" value="3"/>
</dbReference>
<keyword evidence="7 12" id="KW-1133">Transmembrane helix</keyword>
<dbReference type="GO" id="GO:0016020">
    <property type="term" value="C:membrane"/>
    <property type="evidence" value="ECO:0007669"/>
    <property type="project" value="UniProtKB-SubCell"/>
</dbReference>
<keyword evidence="6" id="KW-0130">Cell adhesion</keyword>
<keyword evidence="9" id="KW-1015">Disulfide bond</keyword>
<dbReference type="GO" id="GO:0007156">
    <property type="term" value="P:homophilic cell adhesion via plasma membrane adhesion molecules"/>
    <property type="evidence" value="ECO:0007669"/>
    <property type="project" value="TreeGrafter"/>
</dbReference>
<dbReference type="PANTHER" id="PTHR23277">
    <property type="entry name" value="NECTIN-RELATED"/>
    <property type="match status" value="1"/>
</dbReference>
<evidence type="ECO:0000256" key="10">
    <source>
        <dbReference type="ARBA" id="ARBA00023180"/>
    </source>
</evidence>
<dbReference type="InterPro" id="IPR007110">
    <property type="entry name" value="Ig-like_dom"/>
</dbReference>
<reference evidence="15" key="3">
    <citation type="submission" date="2025-09" db="UniProtKB">
        <authorList>
            <consortium name="Ensembl"/>
        </authorList>
    </citation>
    <scope>IDENTIFICATION</scope>
</reference>
<keyword evidence="8 12" id="KW-0472">Membrane</keyword>
<dbReference type="Pfam" id="PF08205">
    <property type="entry name" value="C2-set_2"/>
    <property type="match status" value="1"/>
</dbReference>
<feature type="domain" description="Ig-like" evidence="14">
    <location>
        <begin position="29"/>
        <end position="136"/>
    </location>
</feature>
<dbReference type="InterPro" id="IPR003598">
    <property type="entry name" value="Ig_sub2"/>
</dbReference>
<protein>
    <recommendedName>
        <fullName evidence="14">Ig-like domain-containing protein</fullName>
    </recommendedName>
</protein>
<evidence type="ECO:0000256" key="1">
    <source>
        <dbReference type="ARBA" id="ARBA00004167"/>
    </source>
</evidence>
<reference evidence="15" key="2">
    <citation type="submission" date="2025-08" db="UniProtKB">
        <authorList>
            <consortium name="Ensembl"/>
        </authorList>
    </citation>
    <scope>IDENTIFICATION</scope>
</reference>
<evidence type="ECO:0000256" key="7">
    <source>
        <dbReference type="ARBA" id="ARBA00022989"/>
    </source>
</evidence>
<dbReference type="Proteomes" id="UP001501940">
    <property type="component" value="Chromosome 23"/>
</dbReference>
<dbReference type="GeneTree" id="ENSGT00940000157535"/>
<dbReference type="InterPro" id="IPR036179">
    <property type="entry name" value="Ig-like_dom_sf"/>
</dbReference>
<keyword evidence="10" id="KW-0325">Glycoprotein</keyword>
<dbReference type="PROSITE" id="PS50835">
    <property type="entry name" value="IG_LIKE"/>
    <property type="match status" value="2"/>
</dbReference>
<dbReference type="Pfam" id="PF07686">
    <property type="entry name" value="V-set"/>
    <property type="match status" value="1"/>
</dbReference>
<keyword evidence="5" id="KW-0677">Repeat</keyword>
<evidence type="ECO:0000256" key="8">
    <source>
        <dbReference type="ARBA" id="ARBA00023136"/>
    </source>
</evidence>
<dbReference type="GO" id="GO:0005912">
    <property type="term" value="C:adherens junction"/>
    <property type="evidence" value="ECO:0007669"/>
    <property type="project" value="TreeGrafter"/>
</dbReference>
<dbReference type="Gene3D" id="2.60.40.10">
    <property type="entry name" value="Immunoglobulins"/>
    <property type="match status" value="3"/>
</dbReference>
<evidence type="ECO:0000256" key="5">
    <source>
        <dbReference type="ARBA" id="ARBA00022737"/>
    </source>
</evidence>
<evidence type="ECO:0000313" key="16">
    <source>
        <dbReference type="Proteomes" id="UP001501940"/>
    </source>
</evidence>
<dbReference type="InterPro" id="IPR013106">
    <property type="entry name" value="Ig_V-set"/>
</dbReference>
<feature type="domain" description="Ig-like" evidence="14">
    <location>
        <begin position="234"/>
        <end position="320"/>
    </location>
</feature>
<accession>A0A3Q1AR97</accession>
<feature type="region of interest" description="Disordered" evidence="11">
    <location>
        <begin position="524"/>
        <end position="601"/>
    </location>
</feature>
<feature type="signal peptide" evidence="13">
    <location>
        <begin position="1"/>
        <end position="22"/>
    </location>
</feature>
<evidence type="ECO:0000256" key="3">
    <source>
        <dbReference type="ARBA" id="ARBA00022692"/>
    </source>
</evidence>
<evidence type="ECO:0000256" key="11">
    <source>
        <dbReference type="SAM" id="MobiDB-lite"/>
    </source>
</evidence>
<dbReference type="Gene3D" id="1.20.5.900">
    <property type="entry name" value="transmembrane domain of human cd4"/>
    <property type="match status" value="1"/>
</dbReference>
<evidence type="ECO:0000256" key="6">
    <source>
        <dbReference type="ARBA" id="ARBA00022889"/>
    </source>
</evidence>
<dbReference type="OMA" id="FTWIRKD"/>
<comment type="similarity">
    <text evidence="2">Belongs to the nectin family.</text>
</comment>
<dbReference type="PANTHER" id="PTHR23277:SF11">
    <property type="entry name" value="NECTIN-4"/>
    <property type="match status" value="1"/>
</dbReference>
<evidence type="ECO:0000256" key="9">
    <source>
        <dbReference type="ARBA" id="ARBA00023157"/>
    </source>
</evidence>
<dbReference type="Ensembl" id="ENSAOCT00000008794.2">
    <property type="protein sequence ID" value="ENSAOCP00000004015.2"/>
    <property type="gene ID" value="ENSAOCG00000007379.2"/>
</dbReference>
<keyword evidence="3 12" id="KW-0812">Transmembrane</keyword>
<name>A0A3Q1AR97_AMPOC</name>
<reference evidence="15 16" key="1">
    <citation type="submission" date="2022-01" db="EMBL/GenBank/DDBJ databases">
        <title>A chromosome-scale genome assembly of the false clownfish, Amphiprion ocellaris.</title>
        <authorList>
            <person name="Ryu T."/>
        </authorList>
    </citation>
    <scope>NUCLEOTIDE SEQUENCE [LARGE SCALE GENOMIC DNA]</scope>
</reference>
<dbReference type="GO" id="GO:0007157">
    <property type="term" value="P:heterophilic cell-cell adhesion via plasma membrane cell adhesion molecules"/>
    <property type="evidence" value="ECO:0007669"/>
    <property type="project" value="TreeGrafter"/>
</dbReference>
<comment type="subcellular location">
    <subcellularLocation>
        <location evidence="1">Membrane</location>
        <topology evidence="1">Single-pass membrane protein</topology>
    </subcellularLocation>
</comment>
<dbReference type="InterPro" id="IPR013783">
    <property type="entry name" value="Ig-like_fold"/>
</dbReference>
<keyword evidence="4 13" id="KW-0732">Signal</keyword>
<dbReference type="Pfam" id="PF13927">
    <property type="entry name" value="Ig_3"/>
    <property type="match status" value="1"/>
</dbReference>
<feature type="compositionally biased region" description="Polar residues" evidence="11">
    <location>
        <begin position="581"/>
        <end position="601"/>
    </location>
</feature>
<evidence type="ECO:0000256" key="2">
    <source>
        <dbReference type="ARBA" id="ARBA00007810"/>
    </source>
</evidence>
<dbReference type="SMART" id="SM00409">
    <property type="entry name" value="IG"/>
    <property type="match status" value="2"/>
</dbReference>
<evidence type="ECO:0000256" key="4">
    <source>
        <dbReference type="ARBA" id="ARBA00022729"/>
    </source>
</evidence>
<evidence type="ECO:0000256" key="12">
    <source>
        <dbReference type="SAM" id="Phobius"/>
    </source>
</evidence>
<keyword evidence="16" id="KW-1185">Reference proteome</keyword>
<dbReference type="InterPro" id="IPR051427">
    <property type="entry name" value="Nectin/Nectin-like"/>
</dbReference>
<evidence type="ECO:0000259" key="14">
    <source>
        <dbReference type="PROSITE" id="PS50835"/>
    </source>
</evidence>
<evidence type="ECO:0000313" key="15">
    <source>
        <dbReference type="Ensembl" id="ENSAOCP00000004015.2"/>
    </source>
</evidence>
<dbReference type="InterPro" id="IPR013162">
    <property type="entry name" value="CD80_C2-set"/>
</dbReference>